<feature type="region of interest" description="Disordered" evidence="1">
    <location>
        <begin position="307"/>
        <end position="335"/>
    </location>
</feature>
<dbReference type="PANTHER" id="PTHR45125:SF51">
    <property type="entry name" value="F21J9.4-RELATED"/>
    <property type="match status" value="1"/>
</dbReference>
<dbReference type="AlphaFoldDB" id="A0A6N2KDH8"/>
<feature type="compositionally biased region" description="Polar residues" evidence="1">
    <location>
        <begin position="42"/>
        <end position="61"/>
    </location>
</feature>
<protein>
    <recommendedName>
        <fullName evidence="2">No apical meristem-associated C-terminal domain-containing protein</fullName>
    </recommendedName>
</protein>
<gene>
    <name evidence="3" type="ORF">SVIM_LOCUS71100</name>
</gene>
<feature type="compositionally biased region" description="Basic and acidic residues" evidence="1">
    <location>
        <begin position="68"/>
        <end position="131"/>
    </location>
</feature>
<dbReference type="EMBL" id="CAADRP010000313">
    <property type="protein sequence ID" value="VFU26506.1"/>
    <property type="molecule type" value="Genomic_DNA"/>
</dbReference>
<accession>A0A6N2KDH8</accession>
<evidence type="ECO:0000256" key="1">
    <source>
        <dbReference type="SAM" id="MobiDB-lite"/>
    </source>
</evidence>
<dbReference type="Pfam" id="PF14303">
    <property type="entry name" value="NAM-associated"/>
    <property type="match status" value="1"/>
</dbReference>
<dbReference type="PANTHER" id="PTHR45125">
    <property type="entry name" value="F21J9.4-RELATED"/>
    <property type="match status" value="1"/>
</dbReference>
<evidence type="ECO:0000313" key="3">
    <source>
        <dbReference type="EMBL" id="VFU26506.1"/>
    </source>
</evidence>
<feature type="compositionally biased region" description="Low complexity" evidence="1">
    <location>
        <begin position="323"/>
        <end position="333"/>
    </location>
</feature>
<feature type="region of interest" description="Disordered" evidence="1">
    <location>
        <begin position="42"/>
        <end position="131"/>
    </location>
</feature>
<organism evidence="3">
    <name type="scientific">Salix viminalis</name>
    <name type="common">Common osier</name>
    <name type="synonym">Basket willow</name>
    <dbReference type="NCBI Taxonomy" id="40686"/>
    <lineage>
        <taxon>Eukaryota</taxon>
        <taxon>Viridiplantae</taxon>
        <taxon>Streptophyta</taxon>
        <taxon>Embryophyta</taxon>
        <taxon>Tracheophyta</taxon>
        <taxon>Spermatophyta</taxon>
        <taxon>Magnoliopsida</taxon>
        <taxon>eudicotyledons</taxon>
        <taxon>Gunneridae</taxon>
        <taxon>Pentapetalae</taxon>
        <taxon>rosids</taxon>
        <taxon>fabids</taxon>
        <taxon>Malpighiales</taxon>
        <taxon>Salicaceae</taxon>
        <taxon>Saliceae</taxon>
        <taxon>Salix</taxon>
    </lineage>
</organism>
<dbReference type="InterPro" id="IPR029466">
    <property type="entry name" value="NAM-associated_C"/>
</dbReference>
<sequence length="449" mass="51970">MEAHEACSGRQRLAIGVSLDAPLCGLPPSVACFSKWWPANSNKENHSNIPQIQRATSSLRVKSSAHCKSGEGRRPDGHGRGTEARWPWKRDGGERERDDGREGRWPRDEGRGTRDERERDERERDERERDEGRWLCDEGAERERTAHEIKWVDLMDSNASEQFDSDQSDFNVHITRKSQRSKNFSPEEDCLLVSAWLNTSKDPITGVDQQTRQFWARVHACFVEHGGNLNNRSQISISNRWQEINREVAKFVGFVTQIENRQQSGTTEESRLNDARQMYASVVGKRFHLEHCWVILKKEPKWQFERASLHQKSNKKQKYHGNASPATSTPSTADSVFLGEDSDTFVYQNRPIGQKAAKEHLRRRQGKEKVGEISVSTRLQQLNETFVDIEDKKDKDRKIMLEQNAVLLKQKQEKQEMEILKMDTSTMNPMVAEYFEAKMMEILARRRSS</sequence>
<feature type="domain" description="No apical meristem-associated C-terminal" evidence="2">
    <location>
        <begin position="285"/>
        <end position="439"/>
    </location>
</feature>
<name>A0A6N2KDH8_SALVM</name>
<evidence type="ECO:0000259" key="2">
    <source>
        <dbReference type="Pfam" id="PF14303"/>
    </source>
</evidence>
<proteinExistence type="predicted"/>
<reference evidence="3" key="1">
    <citation type="submission" date="2019-03" db="EMBL/GenBank/DDBJ databases">
        <authorList>
            <person name="Mank J."/>
            <person name="Almeida P."/>
        </authorList>
    </citation>
    <scope>NUCLEOTIDE SEQUENCE</scope>
    <source>
        <strain evidence="3">78183</strain>
    </source>
</reference>